<dbReference type="VEuPathDB" id="ToxoDB:ETH_00040225"/>
<evidence type="ECO:0000313" key="3">
    <source>
        <dbReference type="Proteomes" id="UP000030747"/>
    </source>
</evidence>
<gene>
    <name evidence="2" type="ORF">ETH_00040225</name>
</gene>
<dbReference type="VEuPathDB" id="ToxoDB:ETH2_0825900"/>
<dbReference type="Proteomes" id="UP000030747">
    <property type="component" value="Unassembled WGS sequence"/>
</dbReference>
<dbReference type="RefSeq" id="XP_013235565.1">
    <property type="nucleotide sequence ID" value="XM_013380111.1"/>
</dbReference>
<feature type="non-terminal residue" evidence="2">
    <location>
        <position position="98"/>
    </location>
</feature>
<organism evidence="2 3">
    <name type="scientific">Eimeria tenella</name>
    <name type="common">Coccidian parasite</name>
    <dbReference type="NCBI Taxonomy" id="5802"/>
    <lineage>
        <taxon>Eukaryota</taxon>
        <taxon>Sar</taxon>
        <taxon>Alveolata</taxon>
        <taxon>Apicomplexa</taxon>
        <taxon>Conoidasida</taxon>
        <taxon>Coccidia</taxon>
        <taxon>Eucoccidiorida</taxon>
        <taxon>Eimeriorina</taxon>
        <taxon>Eimeriidae</taxon>
        <taxon>Eimeria</taxon>
    </lineage>
</organism>
<keyword evidence="3" id="KW-1185">Reference proteome</keyword>
<feature type="coiled-coil region" evidence="1">
    <location>
        <begin position="55"/>
        <end position="96"/>
    </location>
</feature>
<protein>
    <submittedName>
        <fullName evidence="2">Uncharacterized protein</fullName>
    </submittedName>
</protein>
<keyword evidence="1" id="KW-0175">Coiled coil</keyword>
<dbReference type="GeneID" id="25257085"/>
<name>U6L336_EIMTE</name>
<dbReference type="AlphaFoldDB" id="U6L336"/>
<dbReference type="EMBL" id="HG677677">
    <property type="protein sequence ID" value="CDJ44817.1"/>
    <property type="molecule type" value="Genomic_DNA"/>
</dbReference>
<proteinExistence type="predicted"/>
<reference evidence="2" key="1">
    <citation type="submission" date="2013-10" db="EMBL/GenBank/DDBJ databases">
        <title>Genomic analysis of the causative agents of coccidiosis in chickens.</title>
        <authorList>
            <person name="Reid A.J."/>
            <person name="Blake D."/>
            <person name="Billington K."/>
            <person name="Browne H."/>
            <person name="Dunn M."/>
            <person name="Hung S."/>
            <person name="Kawahara F."/>
            <person name="Miranda-Saavedra D."/>
            <person name="Mourier T."/>
            <person name="Nagra H."/>
            <person name="Otto T.D."/>
            <person name="Rawlings N."/>
            <person name="Sanchez A."/>
            <person name="Sanders M."/>
            <person name="Subramaniam C."/>
            <person name="Tay Y."/>
            <person name="Dear P."/>
            <person name="Doerig C."/>
            <person name="Gruber A."/>
            <person name="Parkinson J."/>
            <person name="Shirley M."/>
            <person name="Wan K.L."/>
            <person name="Berriman M."/>
            <person name="Tomley F."/>
            <person name="Pain A."/>
        </authorList>
    </citation>
    <scope>NUCLEOTIDE SEQUENCE [LARGE SCALE GENOMIC DNA]</scope>
    <source>
        <strain evidence="2">Houghton</strain>
    </source>
</reference>
<accession>U6L336</accession>
<evidence type="ECO:0000313" key="2">
    <source>
        <dbReference type="EMBL" id="CDJ44817.1"/>
    </source>
</evidence>
<evidence type="ECO:0000256" key="1">
    <source>
        <dbReference type="SAM" id="Coils"/>
    </source>
</evidence>
<sequence>MLGRRGYCRYRCTPQPASERWMSNLDPTGTSELLELLEREEAQQRKETAALLDLLQRQRGDISVLLQQQQKLQQQLEEVQCTLIEQRQQNQQLRRQLM</sequence>
<reference evidence="2" key="2">
    <citation type="submission" date="2013-10" db="EMBL/GenBank/DDBJ databases">
        <authorList>
            <person name="Aslett M."/>
        </authorList>
    </citation>
    <scope>NUCLEOTIDE SEQUENCE [LARGE SCALE GENOMIC DNA]</scope>
    <source>
        <strain evidence="2">Houghton</strain>
    </source>
</reference>